<accession>A0ABD0KC06</accession>
<dbReference type="AlphaFoldDB" id="A0ABD0KC06"/>
<keyword evidence="2" id="KW-1185">Reference proteome</keyword>
<gene>
    <name evidence="1" type="ORF">BaRGS_00024062</name>
</gene>
<proteinExistence type="predicted"/>
<evidence type="ECO:0000313" key="1">
    <source>
        <dbReference type="EMBL" id="KAK7484654.1"/>
    </source>
</evidence>
<reference evidence="1 2" key="1">
    <citation type="journal article" date="2023" name="Sci. Data">
        <title>Genome assembly of the Korean intertidal mud-creeper Batillaria attramentaria.</title>
        <authorList>
            <person name="Patra A.K."/>
            <person name="Ho P.T."/>
            <person name="Jun S."/>
            <person name="Lee S.J."/>
            <person name="Kim Y."/>
            <person name="Won Y.J."/>
        </authorList>
    </citation>
    <scope>NUCLEOTIDE SEQUENCE [LARGE SCALE GENOMIC DNA]</scope>
    <source>
        <strain evidence="1">Wonlab-2016</strain>
    </source>
</reference>
<dbReference type="Proteomes" id="UP001519460">
    <property type="component" value="Unassembled WGS sequence"/>
</dbReference>
<comment type="caution">
    <text evidence="1">The sequence shown here is derived from an EMBL/GenBank/DDBJ whole genome shotgun (WGS) entry which is preliminary data.</text>
</comment>
<protein>
    <submittedName>
        <fullName evidence="1">Uncharacterized protein</fullName>
    </submittedName>
</protein>
<organism evidence="1 2">
    <name type="scientific">Batillaria attramentaria</name>
    <dbReference type="NCBI Taxonomy" id="370345"/>
    <lineage>
        <taxon>Eukaryota</taxon>
        <taxon>Metazoa</taxon>
        <taxon>Spiralia</taxon>
        <taxon>Lophotrochozoa</taxon>
        <taxon>Mollusca</taxon>
        <taxon>Gastropoda</taxon>
        <taxon>Caenogastropoda</taxon>
        <taxon>Sorbeoconcha</taxon>
        <taxon>Cerithioidea</taxon>
        <taxon>Batillariidae</taxon>
        <taxon>Batillaria</taxon>
    </lineage>
</organism>
<name>A0ABD0KC06_9CAEN</name>
<dbReference type="EMBL" id="JACVVK020000206">
    <property type="protein sequence ID" value="KAK7484654.1"/>
    <property type="molecule type" value="Genomic_DNA"/>
</dbReference>
<sequence>MFKWLKLFTLRCERTNCSLAEAWSKGDLRVSRHGHHFSFTSANTDPTTADDTRGFKAKIPLARPTQTYPVWSYRLTRLSRFSRFSRSSVSSLKSSQAAITVSPVAQPAPSVYHSGRGGAGRYVHGLKTTTKQL</sequence>
<evidence type="ECO:0000313" key="2">
    <source>
        <dbReference type="Proteomes" id="UP001519460"/>
    </source>
</evidence>